<dbReference type="InterPro" id="IPR027437">
    <property type="entry name" value="Rbsml_uS13_C"/>
</dbReference>
<name>H2YUG5_CIOSA</name>
<reference evidence="7" key="2">
    <citation type="submission" date="2025-08" db="UniProtKB">
        <authorList>
            <consortium name="Ensembl"/>
        </authorList>
    </citation>
    <scope>IDENTIFICATION</scope>
</reference>
<comment type="similarity">
    <text evidence="1 6">Belongs to the universal ribosomal protein uS13 family.</text>
</comment>
<keyword evidence="2 6" id="KW-0689">Ribosomal protein</keyword>
<dbReference type="GO" id="GO:0003735">
    <property type="term" value="F:structural constituent of ribosome"/>
    <property type="evidence" value="ECO:0007669"/>
    <property type="project" value="InterPro"/>
</dbReference>
<protein>
    <recommendedName>
        <fullName evidence="4">Small ribosomal subunit protein uS13</fullName>
    </recommendedName>
    <alternativeName>
        <fullName evidence="5">40S ribosomal protein S18</fullName>
    </alternativeName>
</protein>
<dbReference type="PROSITE" id="PS50159">
    <property type="entry name" value="RIBOSOMAL_S13_2"/>
    <property type="match status" value="1"/>
</dbReference>
<evidence type="ECO:0000256" key="2">
    <source>
        <dbReference type="ARBA" id="ARBA00022980"/>
    </source>
</evidence>
<dbReference type="GO" id="GO:0003723">
    <property type="term" value="F:RNA binding"/>
    <property type="evidence" value="ECO:0007669"/>
    <property type="project" value="InterPro"/>
</dbReference>
<reference evidence="8" key="1">
    <citation type="submission" date="2003-08" db="EMBL/GenBank/DDBJ databases">
        <authorList>
            <person name="Birren B."/>
            <person name="Nusbaum C."/>
            <person name="Abebe A."/>
            <person name="Abouelleil A."/>
            <person name="Adekoya E."/>
            <person name="Ait-zahra M."/>
            <person name="Allen N."/>
            <person name="Allen T."/>
            <person name="An P."/>
            <person name="Anderson M."/>
            <person name="Anderson S."/>
            <person name="Arachchi H."/>
            <person name="Armbruster J."/>
            <person name="Bachantsang P."/>
            <person name="Baldwin J."/>
            <person name="Barry A."/>
            <person name="Bayul T."/>
            <person name="Blitshsteyn B."/>
            <person name="Bloom T."/>
            <person name="Blye J."/>
            <person name="Boguslavskiy L."/>
            <person name="Borowsky M."/>
            <person name="Boukhgalter B."/>
            <person name="Brunache A."/>
            <person name="Butler J."/>
            <person name="Calixte N."/>
            <person name="Calvo S."/>
            <person name="Camarata J."/>
            <person name="Campo K."/>
            <person name="Chang J."/>
            <person name="Cheshatsang Y."/>
            <person name="Citroen M."/>
            <person name="Collymore A."/>
            <person name="Considine T."/>
            <person name="Cook A."/>
            <person name="Cooke P."/>
            <person name="Corum B."/>
            <person name="Cuomo C."/>
            <person name="David R."/>
            <person name="Dawoe T."/>
            <person name="Degray S."/>
            <person name="Dodge S."/>
            <person name="Dooley K."/>
            <person name="Dorje P."/>
            <person name="Dorjee K."/>
            <person name="Dorris L."/>
            <person name="Duffey N."/>
            <person name="Dupes A."/>
            <person name="Elkins T."/>
            <person name="Engels R."/>
            <person name="Erickson J."/>
            <person name="Farina A."/>
            <person name="Faro S."/>
            <person name="Ferreira P."/>
            <person name="Fischer H."/>
            <person name="Fitzgerald M."/>
            <person name="Foley K."/>
            <person name="Gage D."/>
            <person name="Galagan J."/>
            <person name="Gearin G."/>
            <person name="Gnerre S."/>
            <person name="Gnirke A."/>
            <person name="Goyette A."/>
            <person name="Graham J."/>
            <person name="Grandbois E."/>
            <person name="Gyaltsen K."/>
            <person name="Hafez N."/>
            <person name="Hagopian D."/>
            <person name="Hagos B."/>
            <person name="Hall J."/>
            <person name="Hatcher B."/>
            <person name="Heller A."/>
            <person name="Higgins H."/>
            <person name="Honan T."/>
            <person name="Horn A."/>
            <person name="Houde N."/>
            <person name="Hughes L."/>
            <person name="Hulme W."/>
            <person name="Husby E."/>
            <person name="Iliev I."/>
            <person name="Jaffe D."/>
            <person name="Jones C."/>
            <person name="Kamal M."/>
            <person name="Kamat A."/>
            <person name="Kamvysselis M."/>
            <person name="Karlsson E."/>
            <person name="Kells C."/>
            <person name="Kieu A."/>
            <person name="Kisner P."/>
            <person name="Kodira C."/>
            <person name="Kulbokas E."/>
            <person name="Labutti K."/>
            <person name="Lama D."/>
            <person name="Landers T."/>
            <person name="Leger J."/>
            <person name="Levine S."/>
            <person name="Lewis D."/>
            <person name="Lewis T."/>
            <person name="Lindblad-toh K."/>
            <person name="Liu X."/>
            <person name="Lokyitsang T."/>
            <person name="Lokyitsang Y."/>
            <person name="Lucien O."/>
            <person name="Lui A."/>
            <person name="Ma L.J."/>
            <person name="Mabbitt R."/>
            <person name="Macdonald J."/>
            <person name="Maclean C."/>
            <person name="Major J."/>
            <person name="Manning J."/>
            <person name="Marabella R."/>
            <person name="Maru K."/>
            <person name="Matthews C."/>
            <person name="Mauceli E."/>
            <person name="Mccarthy M."/>
            <person name="Mcdonough S."/>
            <person name="Mcghee T."/>
            <person name="Meldrim J."/>
            <person name="Meneus L."/>
            <person name="Mesirov J."/>
            <person name="Mihalev A."/>
            <person name="Mihova T."/>
            <person name="Mikkelsen T."/>
            <person name="Mlenga V."/>
            <person name="Moru K."/>
            <person name="Mozes J."/>
            <person name="Mulrain L."/>
            <person name="Munson G."/>
            <person name="Naylor J."/>
            <person name="Newes C."/>
            <person name="Nguyen C."/>
            <person name="Nguyen N."/>
            <person name="Nguyen T."/>
            <person name="Nicol R."/>
            <person name="Nielsen C."/>
            <person name="Nizzari M."/>
            <person name="Norbu C."/>
            <person name="Norbu N."/>
            <person name="O'donnell P."/>
            <person name="Okoawo O."/>
            <person name="O'leary S."/>
            <person name="Omotosho B."/>
            <person name="O'neill K."/>
            <person name="Osman S."/>
            <person name="Parker S."/>
            <person name="Perrin D."/>
            <person name="Phunkhang P."/>
            <person name="Piqani B."/>
            <person name="Purcell S."/>
            <person name="Rachupka T."/>
            <person name="Ramasamy U."/>
            <person name="Rameau R."/>
            <person name="Ray V."/>
            <person name="Raymond C."/>
            <person name="Retta R."/>
            <person name="Richardson S."/>
            <person name="Rise C."/>
            <person name="Rodriguez J."/>
            <person name="Rogers J."/>
            <person name="Rogov P."/>
            <person name="Rutman M."/>
            <person name="Schupbach R."/>
            <person name="Seaman C."/>
            <person name="Settipalli S."/>
            <person name="Sharpe T."/>
            <person name="Sheridan J."/>
            <person name="Sherpa N."/>
            <person name="Shi J."/>
            <person name="Smirnov S."/>
            <person name="Smith C."/>
            <person name="Sougnez C."/>
            <person name="Spencer B."/>
            <person name="Stalker J."/>
            <person name="Stange-thomann N."/>
            <person name="Stavropoulos S."/>
            <person name="Stetson K."/>
            <person name="Stone C."/>
            <person name="Stone S."/>
            <person name="Stubbs M."/>
            <person name="Talamas J."/>
            <person name="Tchuinga P."/>
            <person name="Tenzing P."/>
            <person name="Tesfaye S."/>
            <person name="Theodore J."/>
            <person name="Thoulutsang Y."/>
            <person name="Topham K."/>
            <person name="Towey S."/>
            <person name="Tsamla T."/>
            <person name="Tsomo N."/>
            <person name="Vallee D."/>
            <person name="Vassiliev H."/>
            <person name="Venkataraman V."/>
            <person name="Vinson J."/>
            <person name="Vo A."/>
            <person name="Wade C."/>
            <person name="Wang S."/>
            <person name="Wangchuk T."/>
            <person name="Wangdi T."/>
            <person name="Whittaker C."/>
            <person name="Wilkinson J."/>
            <person name="Wu Y."/>
            <person name="Wyman D."/>
            <person name="Yadav S."/>
            <person name="Yang S."/>
            <person name="Yang X."/>
            <person name="Yeager S."/>
            <person name="Yee E."/>
            <person name="Young G."/>
            <person name="Zainoun J."/>
            <person name="Zembeck L."/>
            <person name="Zimmer A."/>
            <person name="Zody M."/>
            <person name="Lander E."/>
        </authorList>
    </citation>
    <scope>NUCLEOTIDE SEQUENCE [LARGE SCALE GENOMIC DNA]</scope>
</reference>
<dbReference type="FunFam" id="4.10.910.10:FF:000002">
    <property type="entry name" value="40S ribosomal protein S18"/>
    <property type="match status" value="1"/>
</dbReference>
<dbReference type="Ensembl" id="ENSCSAVT00000009089.1">
    <property type="protein sequence ID" value="ENSCSAVP00000008975.1"/>
    <property type="gene ID" value="ENSCSAVG00000005312.1"/>
</dbReference>
<proteinExistence type="inferred from homology"/>
<dbReference type="GO" id="GO:0005829">
    <property type="term" value="C:cytosol"/>
    <property type="evidence" value="ECO:0007669"/>
    <property type="project" value="TreeGrafter"/>
</dbReference>
<dbReference type="GO" id="GO:0015935">
    <property type="term" value="C:small ribosomal subunit"/>
    <property type="evidence" value="ECO:0007669"/>
    <property type="project" value="TreeGrafter"/>
</dbReference>
<dbReference type="Gene3D" id="4.10.910.10">
    <property type="entry name" value="30s ribosomal protein s13, domain 2"/>
    <property type="match status" value="1"/>
</dbReference>
<dbReference type="SUPFAM" id="SSF46946">
    <property type="entry name" value="S13-like H2TH domain"/>
    <property type="match status" value="1"/>
</dbReference>
<dbReference type="InterPro" id="IPR001892">
    <property type="entry name" value="Ribosomal_uS13"/>
</dbReference>
<dbReference type="Proteomes" id="UP000007875">
    <property type="component" value="Unassembled WGS sequence"/>
</dbReference>
<dbReference type="PIRSF" id="PIRSF002134">
    <property type="entry name" value="Ribosomal_S13"/>
    <property type="match status" value="1"/>
</dbReference>
<evidence type="ECO:0000256" key="6">
    <source>
        <dbReference type="RuleBase" id="RU003830"/>
    </source>
</evidence>
<dbReference type="Pfam" id="PF00416">
    <property type="entry name" value="Ribosomal_S13"/>
    <property type="match status" value="1"/>
</dbReference>
<evidence type="ECO:0000256" key="4">
    <source>
        <dbReference type="ARBA" id="ARBA00035166"/>
    </source>
</evidence>
<reference evidence="7" key="3">
    <citation type="submission" date="2025-09" db="UniProtKB">
        <authorList>
            <consortium name="Ensembl"/>
        </authorList>
    </citation>
    <scope>IDENTIFICATION</scope>
</reference>
<evidence type="ECO:0000313" key="8">
    <source>
        <dbReference type="Proteomes" id="UP000007875"/>
    </source>
</evidence>
<sequence>VSNMALVIPEKFQHILRILNTNIDGKRHIAFALTAIKGIDRFSTLVCKKIPDWFLNSQKDTRDGKFAQVLSNQLDNKLREDIERLKNIHAHRGLRRYWGLHVRGQHTKTIGRRGRTVGVSKKK</sequence>
<dbReference type="GO" id="GO:0006412">
    <property type="term" value="P:translation"/>
    <property type="evidence" value="ECO:0007669"/>
    <property type="project" value="InterPro"/>
</dbReference>
<organism evidence="7 8">
    <name type="scientific">Ciona savignyi</name>
    <name type="common">Pacific transparent sea squirt</name>
    <dbReference type="NCBI Taxonomy" id="51511"/>
    <lineage>
        <taxon>Eukaryota</taxon>
        <taxon>Metazoa</taxon>
        <taxon>Chordata</taxon>
        <taxon>Tunicata</taxon>
        <taxon>Ascidiacea</taxon>
        <taxon>Phlebobranchia</taxon>
        <taxon>Cionidae</taxon>
        <taxon>Ciona</taxon>
    </lineage>
</organism>
<evidence type="ECO:0000256" key="3">
    <source>
        <dbReference type="ARBA" id="ARBA00023274"/>
    </source>
</evidence>
<evidence type="ECO:0000256" key="1">
    <source>
        <dbReference type="ARBA" id="ARBA00008080"/>
    </source>
</evidence>
<dbReference type="GeneTree" id="ENSGT00390000012691"/>
<dbReference type="PANTHER" id="PTHR10871:SF3">
    <property type="entry name" value="SMALL RIBOSOMAL SUBUNIT PROTEIN US13"/>
    <property type="match status" value="1"/>
</dbReference>
<dbReference type="AlphaFoldDB" id="H2YUG5"/>
<keyword evidence="3 6" id="KW-0687">Ribonucleoprotein</keyword>
<dbReference type="HOGENOM" id="CLU_103849_0_1_1"/>
<dbReference type="InterPro" id="IPR010979">
    <property type="entry name" value="Ribosomal_uS13-like_H2TH"/>
</dbReference>
<evidence type="ECO:0000256" key="5">
    <source>
        <dbReference type="ARBA" id="ARBA00035468"/>
    </source>
</evidence>
<accession>H2YUG5</accession>
<keyword evidence="8" id="KW-1185">Reference proteome</keyword>
<dbReference type="PANTHER" id="PTHR10871">
    <property type="entry name" value="30S RIBOSOMAL PROTEIN S13/40S RIBOSOMAL PROTEIN S18"/>
    <property type="match status" value="1"/>
</dbReference>
<evidence type="ECO:0000313" key="7">
    <source>
        <dbReference type="Ensembl" id="ENSCSAVP00000008975.1"/>
    </source>
</evidence>